<comment type="caution">
    <text evidence="1">The sequence shown here is derived from an EMBL/GenBank/DDBJ whole genome shotgun (WGS) entry which is preliminary data.</text>
</comment>
<sequence>MHSLRRTLLSTAAKSRRKITRRPEQSIRCMSIIDKPSDEKMVPKFQIPKGIMGQPTCHTHPHMIPPDFLTCGITQMEYKERREILVQKLLLEVNNVHKSHIIVIPAAHKQYMSDKIPYVFRQNSDFFYLTGCLEPAAVLVIIKPAQTDNFKSILFVHDKDSHAELWEGPRTGCASAAKLFAVDEARPIDNFATYMANLATPSRPLILWYNQSSNPELSLLLAPLRQAGATSGDPQKALHMMRSIKSPAEKELMKETCYIGSQAINMAMAVTKPGVCEHYLTAVLDYSARVAGAEHPAFPPVVAGGARATHIHYVTNNQLLTGEDMVLVDSGTAFNFIHGSTKPPTQKGTVALKRKRLIHILGEHRPALDSLFDTMCRLLGTHLQQEGILPRNIDGNDLIGKAYRLCPHHVSHYLGLDVHDTPLVRRHLPVKTDMVVTVEPGAFTVTAGLRAFIPAELVTLHLCIYIRPDDTSVPPEFRGIGIRIEDDVLITDSEPVVLTESCVKEVHDIEAIVGKHSIAARTVVQQAATASASVDPESSPSSVNSQRLTINIMIMNLLAF</sequence>
<evidence type="ECO:0000313" key="1">
    <source>
        <dbReference type="EMBL" id="KAI8429376.1"/>
    </source>
</evidence>
<gene>
    <name evidence="1" type="ORF">MSG28_000021</name>
</gene>
<reference evidence="1 2" key="1">
    <citation type="journal article" date="2022" name="Genome Biol. Evol.">
        <title>The Spruce Budworm Genome: Reconstructing the Evolutionary History of Antifreeze Proteins.</title>
        <authorList>
            <person name="Beliveau C."/>
            <person name="Gagne P."/>
            <person name="Picq S."/>
            <person name="Vernygora O."/>
            <person name="Keeling C.I."/>
            <person name="Pinkney K."/>
            <person name="Doucet D."/>
            <person name="Wen F."/>
            <person name="Johnston J.S."/>
            <person name="Maaroufi H."/>
            <person name="Boyle B."/>
            <person name="Laroche J."/>
            <person name="Dewar K."/>
            <person name="Juretic N."/>
            <person name="Blackburn G."/>
            <person name="Nisole A."/>
            <person name="Brunet B."/>
            <person name="Brandao M."/>
            <person name="Lumley L."/>
            <person name="Duan J."/>
            <person name="Quan G."/>
            <person name="Lucarotti C.J."/>
            <person name="Roe A.D."/>
            <person name="Sperling F.A.H."/>
            <person name="Levesque R.C."/>
            <person name="Cusson M."/>
        </authorList>
    </citation>
    <scope>NUCLEOTIDE SEQUENCE [LARGE SCALE GENOMIC DNA]</scope>
    <source>
        <strain evidence="1">Glfc:IPQL:Cfum</strain>
    </source>
</reference>
<evidence type="ECO:0000313" key="2">
    <source>
        <dbReference type="Proteomes" id="UP001064048"/>
    </source>
</evidence>
<name>A0ACC0JZC0_CHOFU</name>
<accession>A0ACC0JZC0</accession>
<dbReference type="EMBL" id="CM046131">
    <property type="protein sequence ID" value="KAI8429376.1"/>
    <property type="molecule type" value="Genomic_DNA"/>
</dbReference>
<dbReference type="Proteomes" id="UP001064048">
    <property type="component" value="Chromosome Z"/>
</dbReference>
<proteinExistence type="predicted"/>
<protein>
    <submittedName>
        <fullName evidence="1">Uncharacterized protein</fullName>
    </submittedName>
</protein>
<organism evidence="1 2">
    <name type="scientific">Choristoneura fumiferana</name>
    <name type="common">Spruce budworm moth</name>
    <name type="synonym">Archips fumiferana</name>
    <dbReference type="NCBI Taxonomy" id="7141"/>
    <lineage>
        <taxon>Eukaryota</taxon>
        <taxon>Metazoa</taxon>
        <taxon>Ecdysozoa</taxon>
        <taxon>Arthropoda</taxon>
        <taxon>Hexapoda</taxon>
        <taxon>Insecta</taxon>
        <taxon>Pterygota</taxon>
        <taxon>Neoptera</taxon>
        <taxon>Endopterygota</taxon>
        <taxon>Lepidoptera</taxon>
        <taxon>Glossata</taxon>
        <taxon>Ditrysia</taxon>
        <taxon>Tortricoidea</taxon>
        <taxon>Tortricidae</taxon>
        <taxon>Tortricinae</taxon>
        <taxon>Choristoneura</taxon>
    </lineage>
</organism>
<keyword evidence="2" id="KW-1185">Reference proteome</keyword>